<evidence type="ECO:0000256" key="4">
    <source>
        <dbReference type="ARBA" id="ARBA00010662"/>
    </source>
</evidence>
<feature type="domain" description="Glucosamine/galactosamine-6-phosphate isomerase" evidence="8">
    <location>
        <begin position="8"/>
        <end position="210"/>
    </location>
</feature>
<evidence type="ECO:0000256" key="1">
    <source>
        <dbReference type="ARBA" id="ARBA00000832"/>
    </source>
</evidence>
<evidence type="ECO:0000256" key="3">
    <source>
        <dbReference type="ARBA" id="ARBA00004961"/>
    </source>
</evidence>
<evidence type="ECO:0000256" key="2">
    <source>
        <dbReference type="ARBA" id="ARBA00002681"/>
    </source>
</evidence>
<dbReference type="PANTHER" id="PTHR11054">
    <property type="entry name" value="6-PHOSPHOGLUCONOLACTONASE"/>
    <property type="match status" value="1"/>
</dbReference>
<dbReference type="GO" id="GO:0017057">
    <property type="term" value="F:6-phosphogluconolactonase activity"/>
    <property type="evidence" value="ECO:0007669"/>
    <property type="project" value="UniProtKB-EC"/>
</dbReference>
<keyword evidence="10" id="KW-1185">Reference proteome</keyword>
<reference evidence="9 10" key="1">
    <citation type="submission" date="2023-02" db="EMBL/GenBank/DDBJ databases">
        <title>Genome Sequence of L. cardiaca H63T.</title>
        <authorList>
            <person name="Lopez A.E."/>
            <person name="Cianciotto N.P."/>
        </authorList>
    </citation>
    <scope>NUCLEOTIDE SEQUENCE [LARGE SCALE GENOMIC DNA]</scope>
    <source>
        <strain evidence="9 10">H63</strain>
    </source>
</reference>
<dbReference type="Proteomes" id="UP001222087">
    <property type="component" value="Chromosome"/>
</dbReference>
<evidence type="ECO:0000313" key="9">
    <source>
        <dbReference type="EMBL" id="WED44441.1"/>
    </source>
</evidence>
<comment type="function">
    <text evidence="2 7">Hydrolysis of 6-phosphogluconolactone to 6-phosphogluconate.</text>
</comment>
<dbReference type="SUPFAM" id="SSF100950">
    <property type="entry name" value="NagB/RpiA/CoA transferase-like"/>
    <property type="match status" value="1"/>
</dbReference>
<dbReference type="InterPro" id="IPR037171">
    <property type="entry name" value="NagB/RpiA_transferase-like"/>
</dbReference>
<protein>
    <recommendedName>
        <fullName evidence="6 7">6-phosphogluconolactonase</fullName>
        <shortName evidence="7">6PGL</shortName>
        <ecNumber evidence="5 7">3.1.1.31</ecNumber>
    </recommendedName>
</protein>
<dbReference type="NCBIfam" id="TIGR01198">
    <property type="entry name" value="pgl"/>
    <property type="match status" value="1"/>
</dbReference>
<evidence type="ECO:0000256" key="6">
    <source>
        <dbReference type="ARBA" id="ARBA00020337"/>
    </source>
</evidence>
<comment type="catalytic activity">
    <reaction evidence="1 7">
        <text>6-phospho-D-glucono-1,5-lactone + H2O = 6-phospho-D-gluconate + H(+)</text>
        <dbReference type="Rhea" id="RHEA:12556"/>
        <dbReference type="ChEBI" id="CHEBI:15377"/>
        <dbReference type="ChEBI" id="CHEBI:15378"/>
        <dbReference type="ChEBI" id="CHEBI:57955"/>
        <dbReference type="ChEBI" id="CHEBI:58759"/>
        <dbReference type="EC" id="3.1.1.31"/>
    </reaction>
</comment>
<comment type="pathway">
    <text evidence="3 7">Carbohydrate degradation; pentose phosphate pathway; D-ribulose 5-phosphate from D-glucose 6-phosphate (oxidative stage): step 2/3.</text>
</comment>
<accession>A0ABY8AW88</accession>
<dbReference type="EC" id="3.1.1.31" evidence="5 7"/>
<dbReference type="PANTHER" id="PTHR11054:SF0">
    <property type="entry name" value="6-PHOSPHOGLUCONOLACTONASE"/>
    <property type="match status" value="1"/>
</dbReference>
<dbReference type="InterPro" id="IPR005900">
    <property type="entry name" value="6-phosphogluconolactonase_DevB"/>
</dbReference>
<dbReference type="RefSeq" id="WP_275090259.1">
    <property type="nucleotide sequence ID" value="NZ_CP119078.1"/>
</dbReference>
<dbReference type="Gene3D" id="3.40.50.1360">
    <property type="match status" value="1"/>
</dbReference>
<evidence type="ECO:0000259" key="8">
    <source>
        <dbReference type="Pfam" id="PF01182"/>
    </source>
</evidence>
<keyword evidence="7 9" id="KW-0378">Hydrolase</keyword>
<evidence type="ECO:0000256" key="5">
    <source>
        <dbReference type="ARBA" id="ARBA00013198"/>
    </source>
</evidence>
<dbReference type="InterPro" id="IPR006148">
    <property type="entry name" value="Glc/Gal-6P_isomerase"/>
</dbReference>
<sequence>MQIHHFDKPEQLNQHFAQTIVSLLANAIAERGQAFLVVSGGKTPLGLFQMLAKTNLSWEKVVITLADERCLSPAENDSNERMVRNHLLQHNAAKATFISLYNEDNSFDIEARLSLLPTFDVVILGMGEDGHTASLFPCSDEIENGLADEASTTLMVNPKTASHKRISLSKTRLLKSRAIFLHLVGKKKLEVLNKALDGKDPLEMPIRAFLHHPATNVQVMFAP</sequence>
<organism evidence="9 10">
    <name type="scientific">Legionella cardiaca</name>
    <dbReference type="NCBI Taxonomy" id="1071983"/>
    <lineage>
        <taxon>Bacteria</taxon>
        <taxon>Pseudomonadati</taxon>
        <taxon>Pseudomonadota</taxon>
        <taxon>Gammaproteobacteria</taxon>
        <taxon>Legionellales</taxon>
        <taxon>Legionellaceae</taxon>
        <taxon>Legionella</taxon>
    </lineage>
</organism>
<evidence type="ECO:0000313" key="10">
    <source>
        <dbReference type="Proteomes" id="UP001222087"/>
    </source>
</evidence>
<dbReference type="CDD" id="cd01400">
    <property type="entry name" value="6PGL"/>
    <property type="match status" value="1"/>
</dbReference>
<evidence type="ECO:0000256" key="7">
    <source>
        <dbReference type="RuleBase" id="RU365095"/>
    </source>
</evidence>
<comment type="similarity">
    <text evidence="4 7">Belongs to the glucosamine/galactosamine-6-phosphate isomerase family. 6-phosphogluconolactonase subfamily.</text>
</comment>
<dbReference type="EMBL" id="CP119078">
    <property type="protein sequence ID" value="WED44441.1"/>
    <property type="molecule type" value="Genomic_DNA"/>
</dbReference>
<gene>
    <name evidence="7 9" type="primary">pgl</name>
    <name evidence="9" type="ORF">PXX05_06565</name>
</gene>
<dbReference type="InterPro" id="IPR039104">
    <property type="entry name" value="6PGL"/>
</dbReference>
<name>A0ABY8AW88_9GAMM</name>
<dbReference type="Pfam" id="PF01182">
    <property type="entry name" value="Glucosamine_iso"/>
    <property type="match status" value="1"/>
</dbReference>
<proteinExistence type="inferred from homology"/>